<organism evidence="3 4">
    <name type="scientific">Enhygromyxa salina</name>
    <dbReference type="NCBI Taxonomy" id="215803"/>
    <lineage>
        <taxon>Bacteria</taxon>
        <taxon>Pseudomonadati</taxon>
        <taxon>Myxococcota</taxon>
        <taxon>Polyangia</taxon>
        <taxon>Nannocystales</taxon>
        <taxon>Nannocystaceae</taxon>
        <taxon>Enhygromyxa</taxon>
    </lineage>
</organism>
<accession>A0A0C2D0D5</accession>
<evidence type="ECO:0000256" key="1">
    <source>
        <dbReference type="SAM" id="MobiDB-lite"/>
    </source>
</evidence>
<evidence type="ECO:0000259" key="2">
    <source>
        <dbReference type="Pfam" id="PF00082"/>
    </source>
</evidence>
<evidence type="ECO:0000313" key="4">
    <source>
        <dbReference type="Proteomes" id="UP000031599"/>
    </source>
</evidence>
<proteinExistence type="predicted"/>
<comment type="caution">
    <text evidence="3">The sequence shown here is derived from an EMBL/GenBank/DDBJ whole genome shotgun (WGS) entry which is preliminary data.</text>
</comment>
<dbReference type="GO" id="GO:0006508">
    <property type="term" value="P:proteolysis"/>
    <property type="evidence" value="ECO:0007669"/>
    <property type="project" value="InterPro"/>
</dbReference>
<dbReference type="Gene3D" id="3.40.50.200">
    <property type="entry name" value="Peptidase S8/S53 domain"/>
    <property type="match status" value="1"/>
</dbReference>
<protein>
    <recommendedName>
        <fullName evidence="2">Peptidase S8/S53 domain-containing protein</fullName>
    </recommendedName>
</protein>
<evidence type="ECO:0000313" key="3">
    <source>
        <dbReference type="EMBL" id="KIG15295.1"/>
    </source>
</evidence>
<feature type="region of interest" description="Disordered" evidence="1">
    <location>
        <begin position="25"/>
        <end position="53"/>
    </location>
</feature>
<sequence length="668" mass="68924">MLSLSISISMLALLGCDRVKGVIKGGTPTDDGGQSQNAVHEQPCVDPDRATPPSVELCPPERQIAHLVKVAECPQPGPGWKVDELFPEASPDAMDNYCRYRWSGPGPADLSKLPAGVTTTPDCRVVPQSPLEPMIGPGYQQAFAGGVGVVPDAQATLGAGYPVDIAVVDTAPEDTRIGQAAHGPTVAAIVATAASGCVPTLDSQSCRRVVATRLGLPQIVGGDPNFAKGGYFGYQSDLAQGIYAAVEGWTNHDHKLVINLSVGWEPSTGDLDANGVAPTAAIAAVEHAVQLARCQGALVIAASGNQPQASCVDQPTGPGSWEQQPAPSVAACNDLGVVLPNSPASYQPLLHAATPIDWAQRNLVDFRPGSDARVAALGFAGHSALGQAARGPLTGSSVATAAVSGIAALVWSYFPGLRADEVMQVIYASGAPRTINGQVVTAGFALRGTSPSEQHVVTACGAVAKACDVYVRNAPDPDITILTVSQCDAVEKACTAASSDAAGRETAWWASFDQAIAGLGALDQGTTPTWVAQGCELCGLDQATWMPRDPAITAGAMPDPWTLPQPEKPPCPMCQIKDDDFYVSVASDYAGYTLQNIQVKIYDAAGGSERLDYGAQGVSPTTVTVFADPQLQQVGTSGSAPVSAWVSMSFLDASGRPMSVGNQIPVGP</sequence>
<dbReference type="RefSeq" id="WP_052551879.1">
    <property type="nucleotide sequence ID" value="NZ_JMCC02000057.1"/>
</dbReference>
<reference evidence="3 4" key="1">
    <citation type="submission" date="2014-12" db="EMBL/GenBank/DDBJ databases">
        <title>Genome assembly of Enhygromyxa salina DSM 15201.</title>
        <authorList>
            <person name="Sharma G."/>
            <person name="Subramanian S."/>
        </authorList>
    </citation>
    <scope>NUCLEOTIDE SEQUENCE [LARGE SCALE GENOMIC DNA]</scope>
    <source>
        <strain evidence="3 4">DSM 15201</strain>
    </source>
</reference>
<dbReference type="EMBL" id="JMCC02000057">
    <property type="protein sequence ID" value="KIG15295.1"/>
    <property type="molecule type" value="Genomic_DNA"/>
</dbReference>
<feature type="domain" description="Peptidase S8/S53" evidence="2">
    <location>
        <begin position="171"/>
        <end position="429"/>
    </location>
</feature>
<dbReference type="GO" id="GO:0004252">
    <property type="term" value="F:serine-type endopeptidase activity"/>
    <property type="evidence" value="ECO:0007669"/>
    <property type="project" value="InterPro"/>
</dbReference>
<dbReference type="AlphaFoldDB" id="A0A0C2D0D5"/>
<gene>
    <name evidence="3" type="ORF">DB30_05722</name>
</gene>
<name>A0A0C2D0D5_9BACT</name>
<dbReference type="InterPro" id="IPR000209">
    <property type="entry name" value="Peptidase_S8/S53_dom"/>
</dbReference>
<dbReference type="Proteomes" id="UP000031599">
    <property type="component" value="Unassembled WGS sequence"/>
</dbReference>
<dbReference type="SUPFAM" id="SSF52743">
    <property type="entry name" value="Subtilisin-like"/>
    <property type="match status" value="1"/>
</dbReference>
<dbReference type="Pfam" id="PF00082">
    <property type="entry name" value="Peptidase_S8"/>
    <property type="match status" value="1"/>
</dbReference>
<dbReference type="CDD" id="cd00306">
    <property type="entry name" value="Peptidases_S8_S53"/>
    <property type="match status" value="1"/>
</dbReference>
<dbReference type="InterPro" id="IPR036852">
    <property type="entry name" value="Peptidase_S8/S53_dom_sf"/>
</dbReference>